<gene>
    <name evidence="1" type="ORF">MM415B00359_0032</name>
</gene>
<dbReference type="InterPro" id="IPR001387">
    <property type="entry name" value="Cro/C1-type_HTH"/>
</dbReference>
<accession>A0A6M3JB60</accession>
<protein>
    <submittedName>
        <fullName evidence="1">Uncharacterized protein</fullName>
    </submittedName>
</protein>
<proteinExistence type="predicted"/>
<organism evidence="1">
    <name type="scientific">viral metagenome</name>
    <dbReference type="NCBI Taxonomy" id="1070528"/>
    <lineage>
        <taxon>unclassified sequences</taxon>
        <taxon>metagenomes</taxon>
        <taxon>organismal metagenomes</taxon>
    </lineage>
</organism>
<sequence length="155" mass="16968">MIMKVELLVTLKSRPNVWRKGTVLDSTKSPIPQVILNEVRLETGTVRVLEGATEKPKIVVPETVNENETSENTDPFGLEEETSNAITIDPNLDYLLTQMNATKLAKELGISNASIFGWKSGKGTPSEENRLKLKELAESVKNDRSGIDSSSPDGS</sequence>
<dbReference type="EMBL" id="MT141551">
    <property type="protein sequence ID" value="QJA66221.1"/>
    <property type="molecule type" value="Genomic_DNA"/>
</dbReference>
<dbReference type="CDD" id="cd00093">
    <property type="entry name" value="HTH_XRE"/>
    <property type="match status" value="1"/>
</dbReference>
<reference evidence="1" key="1">
    <citation type="submission" date="2020-03" db="EMBL/GenBank/DDBJ databases">
        <title>The deep terrestrial virosphere.</title>
        <authorList>
            <person name="Holmfeldt K."/>
            <person name="Nilsson E."/>
            <person name="Simone D."/>
            <person name="Lopez-Fernandez M."/>
            <person name="Wu X."/>
            <person name="de Brujin I."/>
            <person name="Lundin D."/>
            <person name="Andersson A."/>
            <person name="Bertilsson S."/>
            <person name="Dopson M."/>
        </authorList>
    </citation>
    <scope>NUCLEOTIDE SEQUENCE</scope>
    <source>
        <strain evidence="1">MM415B00359</strain>
    </source>
</reference>
<name>A0A6M3JB60_9ZZZZ</name>
<dbReference type="AlphaFoldDB" id="A0A6M3JB60"/>
<evidence type="ECO:0000313" key="1">
    <source>
        <dbReference type="EMBL" id="QJA66221.1"/>
    </source>
</evidence>